<dbReference type="AlphaFoldDB" id="A0A0V1EDY6"/>
<protein>
    <submittedName>
        <fullName evidence="1">Uncharacterized protein</fullName>
    </submittedName>
</protein>
<evidence type="ECO:0000313" key="1">
    <source>
        <dbReference type="EMBL" id="KRY71958.1"/>
    </source>
</evidence>
<evidence type="ECO:0000313" key="2">
    <source>
        <dbReference type="Proteomes" id="UP000054632"/>
    </source>
</evidence>
<accession>A0A0V1EDY6</accession>
<proteinExistence type="predicted"/>
<dbReference type="Proteomes" id="UP000054632">
    <property type="component" value="Unassembled WGS sequence"/>
</dbReference>
<comment type="caution">
    <text evidence="1">The sequence shown here is derived from an EMBL/GenBank/DDBJ whole genome shotgun (WGS) entry which is preliminary data.</text>
</comment>
<organism evidence="1 2">
    <name type="scientific">Trichinella pseudospiralis</name>
    <name type="common">Parasitic roundworm</name>
    <dbReference type="NCBI Taxonomy" id="6337"/>
    <lineage>
        <taxon>Eukaryota</taxon>
        <taxon>Metazoa</taxon>
        <taxon>Ecdysozoa</taxon>
        <taxon>Nematoda</taxon>
        <taxon>Enoplea</taxon>
        <taxon>Dorylaimia</taxon>
        <taxon>Trichinellida</taxon>
        <taxon>Trichinellidae</taxon>
        <taxon>Trichinella</taxon>
    </lineage>
</organism>
<name>A0A0V1EDY6_TRIPS</name>
<gene>
    <name evidence="1" type="ORF">T4A_11421</name>
</gene>
<sequence>MMFYFEQPLQSEPLGHDFFLFTSCKSVHSSFQLFKLFIRILHHSIEWDKETIEFNKNRGILHLFFMLSIEWDKETSEFNKNRGILHLFFTPCNLQIVHDRTSSGYCTTAGTTQILLHALKYLAIPEIKNTKTQKLRVMFIYSATSLVDQVWMTSPIGRRLRTALLPLPQLKLVQRHQKKTSIYAASLADKIKQREGTNASEGKTVKA</sequence>
<dbReference type="EMBL" id="JYDR01000050">
    <property type="protein sequence ID" value="KRY71958.1"/>
    <property type="molecule type" value="Genomic_DNA"/>
</dbReference>
<reference evidence="1 2" key="1">
    <citation type="submission" date="2015-01" db="EMBL/GenBank/DDBJ databases">
        <title>Evolution of Trichinella species and genotypes.</title>
        <authorList>
            <person name="Korhonen P.K."/>
            <person name="Edoardo P."/>
            <person name="Giuseppe L.R."/>
            <person name="Gasser R.B."/>
        </authorList>
    </citation>
    <scope>NUCLEOTIDE SEQUENCE [LARGE SCALE GENOMIC DNA]</scope>
    <source>
        <strain evidence="1">ISS13</strain>
    </source>
</reference>